<sequence>MPFYAIGPIFPSGFTKSLVPTSLWSESDCTHWLDTKPNASVLYVYFGSFAHVTKWDIVDIANGLLHGNVNFVWVLHPDIVSSDYVNPLPIGFREAVHDHVMIITWCCQIQVSTHPAIGGFLTHCGWNSILESIWCKVPLLCFPLISDQPTNWKLVVDDWKVGINLTDSRVITKEEISEKIVRLMDGKSGNEYKAAITELRKALENAWTGNGSSQKNMDSFIKNVKAKAQASCGLVSSNK</sequence>
<evidence type="ECO:0000313" key="5">
    <source>
        <dbReference type="Proteomes" id="UP001163823"/>
    </source>
</evidence>
<gene>
    <name evidence="4" type="ORF">O6P43_000364</name>
</gene>
<dbReference type="GO" id="GO:0016758">
    <property type="term" value="F:hexosyltransferase activity"/>
    <property type="evidence" value="ECO:0007669"/>
    <property type="project" value="UniProtKB-ARBA"/>
</dbReference>
<evidence type="ECO:0000313" key="4">
    <source>
        <dbReference type="EMBL" id="KAJ7981038.1"/>
    </source>
</evidence>
<proteinExistence type="inferred from homology"/>
<dbReference type="KEGG" id="qsa:O6P43_000364"/>
<keyword evidence="3" id="KW-0808">Transferase</keyword>
<accession>A0AAD7VMJ5</accession>
<evidence type="ECO:0000256" key="3">
    <source>
        <dbReference type="ARBA" id="ARBA00022679"/>
    </source>
</evidence>
<evidence type="ECO:0000256" key="1">
    <source>
        <dbReference type="ARBA" id="ARBA00009995"/>
    </source>
</evidence>
<reference evidence="4 5" key="1">
    <citation type="journal article" date="2023" name="Science">
        <title>Elucidation of the pathway for biosynthesis of saponin adjuvants from the soapbark tree.</title>
        <authorList>
            <person name="Reed J."/>
            <person name="Orme A."/>
            <person name="El-Demerdash A."/>
            <person name="Owen C."/>
            <person name="Martin L.B.B."/>
            <person name="Misra R.C."/>
            <person name="Kikuchi S."/>
            <person name="Rejzek M."/>
            <person name="Martin A.C."/>
            <person name="Harkess A."/>
            <person name="Leebens-Mack J."/>
            <person name="Louveau T."/>
            <person name="Stephenson M.J."/>
            <person name="Osbourn A."/>
        </authorList>
    </citation>
    <scope>NUCLEOTIDE SEQUENCE [LARGE SCALE GENOMIC DNA]</scope>
    <source>
        <strain evidence="4">S10</strain>
    </source>
</reference>
<organism evidence="4 5">
    <name type="scientific">Quillaja saponaria</name>
    <name type="common">Soap bark tree</name>
    <dbReference type="NCBI Taxonomy" id="32244"/>
    <lineage>
        <taxon>Eukaryota</taxon>
        <taxon>Viridiplantae</taxon>
        <taxon>Streptophyta</taxon>
        <taxon>Embryophyta</taxon>
        <taxon>Tracheophyta</taxon>
        <taxon>Spermatophyta</taxon>
        <taxon>Magnoliopsida</taxon>
        <taxon>eudicotyledons</taxon>
        <taxon>Gunneridae</taxon>
        <taxon>Pentapetalae</taxon>
        <taxon>rosids</taxon>
        <taxon>fabids</taxon>
        <taxon>Fabales</taxon>
        <taxon>Quillajaceae</taxon>
        <taxon>Quillaja</taxon>
    </lineage>
</organism>
<dbReference type="PANTHER" id="PTHR48045:SF39">
    <property type="entry name" value="UDP-GLYCOSYLTRANSFERASE 86A1-LIKE"/>
    <property type="match status" value="1"/>
</dbReference>
<dbReference type="FunFam" id="3.40.50.2000:FF:000078">
    <property type="entry name" value="Glycosyltransferase"/>
    <property type="match status" value="1"/>
</dbReference>
<dbReference type="PANTHER" id="PTHR48045">
    <property type="entry name" value="UDP-GLYCOSYLTRANSFERASE 72B1"/>
    <property type="match status" value="1"/>
</dbReference>
<comment type="caution">
    <text evidence="4">The sequence shown here is derived from an EMBL/GenBank/DDBJ whole genome shotgun (WGS) entry which is preliminary data.</text>
</comment>
<comment type="similarity">
    <text evidence="1">Belongs to the UDP-glycosyltransferase family.</text>
</comment>
<evidence type="ECO:0000256" key="2">
    <source>
        <dbReference type="ARBA" id="ARBA00022676"/>
    </source>
</evidence>
<dbReference type="Proteomes" id="UP001163823">
    <property type="component" value="Chromosome 1"/>
</dbReference>
<keyword evidence="2" id="KW-0328">Glycosyltransferase</keyword>
<dbReference type="SUPFAM" id="SSF53756">
    <property type="entry name" value="UDP-Glycosyltransferase/glycogen phosphorylase"/>
    <property type="match status" value="1"/>
</dbReference>
<dbReference type="CDD" id="cd03784">
    <property type="entry name" value="GT1_Gtf-like"/>
    <property type="match status" value="1"/>
</dbReference>
<keyword evidence="5" id="KW-1185">Reference proteome</keyword>
<name>A0AAD7VMJ5_QUISA</name>
<protein>
    <submittedName>
        <fullName evidence="4">Glycosyltransferase</fullName>
    </submittedName>
</protein>
<dbReference type="InterPro" id="IPR002213">
    <property type="entry name" value="UDP_glucos_trans"/>
</dbReference>
<dbReference type="AlphaFoldDB" id="A0AAD7VMJ5"/>
<dbReference type="GO" id="GO:0008194">
    <property type="term" value="F:UDP-glycosyltransferase activity"/>
    <property type="evidence" value="ECO:0007669"/>
    <property type="project" value="InterPro"/>
</dbReference>
<dbReference type="Gene3D" id="3.40.50.2000">
    <property type="entry name" value="Glycogen Phosphorylase B"/>
    <property type="match status" value="2"/>
</dbReference>
<dbReference type="EMBL" id="JARAOO010000001">
    <property type="protein sequence ID" value="KAJ7981038.1"/>
    <property type="molecule type" value="Genomic_DNA"/>
</dbReference>
<dbReference type="Pfam" id="PF00201">
    <property type="entry name" value="UDPGT"/>
    <property type="match status" value="1"/>
</dbReference>